<feature type="transmembrane region" description="Helical" evidence="1">
    <location>
        <begin position="58"/>
        <end position="78"/>
    </location>
</feature>
<sequence length="213" mass="22765">MRTEELIGLLAAGTPRVDRGIVARRFGAALPLGFAGSLLLTWRLFGLRPDMLPAAHTALFWIKLAFPLAVAMLAWRLADRLGRPGLRGGHRWAALALPFAALWATGAVLLAAAAPDARLPLTLGISWKVCALNILMLSVPSFAAVFWAMRSLAATRPRLAGAVAGLLASALATVAYCLHCPEMSPVFWGIWYVLGMLLPAAVGALLGPRLLRW</sequence>
<dbReference type="Pfam" id="PF06532">
    <property type="entry name" value="NrsF"/>
    <property type="match status" value="1"/>
</dbReference>
<keyword evidence="3" id="KW-1185">Reference proteome</keyword>
<feature type="transmembrane region" description="Helical" evidence="1">
    <location>
        <begin position="125"/>
        <end position="147"/>
    </location>
</feature>
<feature type="transmembrane region" description="Helical" evidence="1">
    <location>
        <begin position="26"/>
        <end position="46"/>
    </location>
</feature>
<feature type="transmembrane region" description="Helical" evidence="1">
    <location>
        <begin position="90"/>
        <end position="113"/>
    </location>
</feature>
<accession>A0A0B6RP78</accession>
<name>A0A0B6RP78_BURPL</name>
<dbReference type="AlphaFoldDB" id="A0A0B6RP78"/>
<dbReference type="Proteomes" id="UP000031838">
    <property type="component" value="Chromosome 1"/>
</dbReference>
<evidence type="ECO:0008006" key="4">
    <source>
        <dbReference type="Google" id="ProtNLM"/>
    </source>
</evidence>
<gene>
    <name evidence="2" type="ORF">BGL_1c26530</name>
</gene>
<evidence type="ECO:0000313" key="2">
    <source>
        <dbReference type="EMBL" id="AJK47142.1"/>
    </source>
</evidence>
<reference evidence="3" key="1">
    <citation type="submission" date="2011-03" db="EMBL/GenBank/DDBJ databases">
        <authorList>
            <person name="Voget S."/>
            <person name="Streit W.R."/>
            <person name="Jaeger K.E."/>
            <person name="Daniel R."/>
        </authorList>
    </citation>
    <scope>NUCLEOTIDE SEQUENCE [LARGE SCALE GENOMIC DNA]</scope>
    <source>
        <strain evidence="3">PG1</strain>
    </source>
</reference>
<dbReference type="KEGG" id="bgp:BGL_1c26530"/>
<evidence type="ECO:0000256" key="1">
    <source>
        <dbReference type="SAM" id="Phobius"/>
    </source>
</evidence>
<organism evidence="2 3">
    <name type="scientific">Burkholderia plantarii</name>
    <dbReference type="NCBI Taxonomy" id="41899"/>
    <lineage>
        <taxon>Bacteria</taxon>
        <taxon>Pseudomonadati</taxon>
        <taxon>Pseudomonadota</taxon>
        <taxon>Betaproteobacteria</taxon>
        <taxon>Burkholderiales</taxon>
        <taxon>Burkholderiaceae</taxon>
        <taxon>Burkholderia</taxon>
    </lineage>
</organism>
<proteinExistence type="predicted"/>
<evidence type="ECO:0000313" key="3">
    <source>
        <dbReference type="Proteomes" id="UP000031838"/>
    </source>
</evidence>
<keyword evidence="1" id="KW-0472">Membrane</keyword>
<reference evidence="2 3" key="2">
    <citation type="journal article" date="2016" name="Appl. Microbiol. Biotechnol.">
        <title>Mutations improving production and secretion of extracellular lipase by Burkholderia glumae PG1.</title>
        <authorList>
            <person name="Knapp A."/>
            <person name="Voget S."/>
            <person name="Gao R."/>
            <person name="Zaburannyi N."/>
            <person name="Krysciak D."/>
            <person name="Breuer M."/>
            <person name="Hauer B."/>
            <person name="Streit W.R."/>
            <person name="Muller R."/>
            <person name="Daniel R."/>
            <person name="Jaeger K.E."/>
        </authorList>
    </citation>
    <scope>NUCLEOTIDE SEQUENCE [LARGE SCALE GENOMIC DNA]</scope>
    <source>
        <strain evidence="2 3">PG1</strain>
    </source>
</reference>
<keyword evidence="1" id="KW-0812">Transmembrane</keyword>
<keyword evidence="1" id="KW-1133">Transmembrane helix</keyword>
<feature type="transmembrane region" description="Helical" evidence="1">
    <location>
        <begin position="190"/>
        <end position="211"/>
    </location>
</feature>
<dbReference type="InterPro" id="IPR009495">
    <property type="entry name" value="NrsF"/>
</dbReference>
<protein>
    <recommendedName>
        <fullName evidence="4">Transmembrane protein DUF1109</fullName>
    </recommendedName>
</protein>
<feature type="transmembrane region" description="Helical" evidence="1">
    <location>
        <begin position="159"/>
        <end position="178"/>
    </location>
</feature>
<dbReference type="EMBL" id="CP002580">
    <property type="protein sequence ID" value="AJK47142.1"/>
    <property type="molecule type" value="Genomic_DNA"/>
</dbReference>
<dbReference type="RefSeq" id="WP_042625505.1">
    <property type="nucleotide sequence ID" value="NZ_CP002580.1"/>
</dbReference>
<dbReference type="HOGENOM" id="CLU_097826_1_0_4"/>